<protein>
    <submittedName>
        <fullName evidence="5">Restriction endonuclease subunit S</fullName>
    </submittedName>
</protein>
<dbReference type="GO" id="GO:0004519">
    <property type="term" value="F:endonuclease activity"/>
    <property type="evidence" value="ECO:0007669"/>
    <property type="project" value="UniProtKB-KW"/>
</dbReference>
<dbReference type="Pfam" id="PF01420">
    <property type="entry name" value="Methylase_S"/>
    <property type="match status" value="1"/>
</dbReference>
<dbReference type="GO" id="GO:0009307">
    <property type="term" value="P:DNA restriction-modification system"/>
    <property type="evidence" value="ECO:0007669"/>
    <property type="project" value="UniProtKB-KW"/>
</dbReference>
<dbReference type="PANTHER" id="PTHR43140:SF1">
    <property type="entry name" value="TYPE I RESTRICTION ENZYME ECOKI SPECIFICITY SUBUNIT"/>
    <property type="match status" value="1"/>
</dbReference>
<reference evidence="5 6" key="1">
    <citation type="submission" date="2014-04" db="EMBL/GenBank/DDBJ databases">
        <title>Draft Genome Sequence of Synergistes jonesii.</title>
        <authorList>
            <person name="Coil D.A."/>
            <person name="Eisen J.A."/>
            <person name="Holland-Moritz H.E."/>
        </authorList>
    </citation>
    <scope>NUCLEOTIDE SEQUENCE [LARGE SCALE GENOMIC DNA]</scope>
    <source>
        <strain evidence="5 6">78-1</strain>
    </source>
</reference>
<keyword evidence="6" id="KW-1185">Reference proteome</keyword>
<gene>
    <name evidence="5" type="ORF">EH55_06440</name>
</gene>
<organism evidence="5 6">
    <name type="scientific">Synergistes jonesii</name>
    <dbReference type="NCBI Taxonomy" id="2754"/>
    <lineage>
        <taxon>Bacteria</taxon>
        <taxon>Thermotogati</taxon>
        <taxon>Synergistota</taxon>
        <taxon>Synergistia</taxon>
        <taxon>Synergistales</taxon>
        <taxon>Synergistaceae</taxon>
        <taxon>Synergistes</taxon>
    </lineage>
</organism>
<dbReference type="STRING" id="2754.EH55_06440"/>
<dbReference type="InterPro" id="IPR044946">
    <property type="entry name" value="Restrct_endonuc_typeI_TRD_sf"/>
</dbReference>
<name>A0A073J2W1_9BACT</name>
<comment type="caution">
    <text evidence="5">The sequence shown here is derived from an EMBL/GenBank/DDBJ whole genome shotgun (WGS) entry which is preliminary data.</text>
</comment>
<dbReference type="REBASE" id="93442">
    <property type="entry name" value="S2.Sjo781ORF6425P"/>
</dbReference>
<dbReference type="eggNOG" id="COG0732">
    <property type="taxonomic scope" value="Bacteria"/>
</dbReference>
<keyword evidence="5" id="KW-0255">Endonuclease</keyword>
<sequence length="195" mass="22213">MPLEKIFDIRNGYTPSKANPEYWTDGTVDWFRMEDIRMNGHILSSALQKVTEVAIKGGKKIPVNSIALSTSATIGEHALITVECLGNQRFSFFTPKAAFADMIDMRFMNYYFYKVDEWCKGHLFQGNFNSVDMGALKQLCVPIPAISEQERIVSILDRFDALCTDLSSGLPAEIEARQKQYEYYRDKLLAFEPAE</sequence>
<dbReference type="InterPro" id="IPR000055">
    <property type="entry name" value="Restrct_endonuc_typeI_TRD"/>
</dbReference>
<proteinExistence type="inferred from homology"/>
<evidence type="ECO:0000256" key="3">
    <source>
        <dbReference type="ARBA" id="ARBA00023125"/>
    </source>
</evidence>
<comment type="similarity">
    <text evidence="1">Belongs to the type-I restriction system S methylase family.</text>
</comment>
<keyword evidence="5" id="KW-0378">Hydrolase</keyword>
<dbReference type="Proteomes" id="UP000027665">
    <property type="component" value="Unassembled WGS sequence"/>
</dbReference>
<evidence type="ECO:0000256" key="2">
    <source>
        <dbReference type="ARBA" id="ARBA00022747"/>
    </source>
</evidence>
<evidence type="ECO:0000259" key="4">
    <source>
        <dbReference type="Pfam" id="PF01420"/>
    </source>
</evidence>
<dbReference type="InterPro" id="IPR051212">
    <property type="entry name" value="Type-I_RE_S_subunit"/>
</dbReference>
<accession>A0A073J2W1</accession>
<dbReference type="RefSeq" id="WP_201769360.1">
    <property type="nucleotide sequence ID" value="NZ_JMKI01000036.1"/>
</dbReference>
<dbReference type="SUPFAM" id="SSF116734">
    <property type="entry name" value="DNA methylase specificity domain"/>
    <property type="match status" value="1"/>
</dbReference>
<keyword evidence="5" id="KW-0540">Nuclease</keyword>
<dbReference type="GO" id="GO:0003677">
    <property type="term" value="F:DNA binding"/>
    <property type="evidence" value="ECO:0007669"/>
    <property type="project" value="UniProtKB-KW"/>
</dbReference>
<keyword evidence="3" id="KW-0238">DNA-binding</keyword>
<dbReference type="EMBL" id="JMKI01000036">
    <property type="protein sequence ID" value="KEJ92017.1"/>
    <property type="molecule type" value="Genomic_DNA"/>
</dbReference>
<evidence type="ECO:0000313" key="5">
    <source>
        <dbReference type="EMBL" id="KEJ92017.1"/>
    </source>
</evidence>
<dbReference type="CDD" id="cd17281">
    <property type="entry name" value="RMtype1_S_HpyAXIII_TRD1-CR1_like"/>
    <property type="match status" value="1"/>
</dbReference>
<dbReference type="AlphaFoldDB" id="A0A073J2W1"/>
<dbReference type="PANTHER" id="PTHR43140">
    <property type="entry name" value="TYPE-1 RESTRICTION ENZYME ECOKI SPECIFICITY PROTEIN"/>
    <property type="match status" value="1"/>
</dbReference>
<evidence type="ECO:0000256" key="1">
    <source>
        <dbReference type="ARBA" id="ARBA00010923"/>
    </source>
</evidence>
<feature type="domain" description="Type I restriction modification DNA specificity" evidence="4">
    <location>
        <begin position="3"/>
        <end position="176"/>
    </location>
</feature>
<keyword evidence="2" id="KW-0680">Restriction system</keyword>
<dbReference type="Gene3D" id="3.90.220.20">
    <property type="entry name" value="DNA methylase specificity domains"/>
    <property type="match status" value="1"/>
</dbReference>
<evidence type="ECO:0000313" key="6">
    <source>
        <dbReference type="Proteomes" id="UP000027665"/>
    </source>
</evidence>
<dbReference type="Gene3D" id="1.10.287.1120">
    <property type="entry name" value="Bipartite methylase S protein"/>
    <property type="match status" value="1"/>
</dbReference>
<dbReference type="GeneID" id="90983914"/>